<dbReference type="AlphaFoldDB" id="A0A7S4C978"/>
<evidence type="ECO:0000313" key="2">
    <source>
        <dbReference type="EMBL" id="CAE0790746.1"/>
    </source>
</evidence>
<dbReference type="EMBL" id="HBJA01005713">
    <property type="protein sequence ID" value="CAE0790746.1"/>
    <property type="molecule type" value="Transcribed_RNA"/>
</dbReference>
<accession>A0A7S4C978</accession>
<sequence length="254" mass="27571">MPYYEVPSASSPRTLNSYQWTSVVAAGAVFFMTGLLLGSSELSHRVLTYTSVPAQATTSAGVPQRLPLYATRDHASEVSVGRRGALVGGVASAAMAMGGTPPAFARKEPVNRPDLLPEGPMVKVIDTTKLLTNSQLRDVNRDIDKIEKLYGVKLRVLTQVYPNTPGLAIKDYWGVDADTVVLVVDDSFPNLLHFNVGENVDLLAPNGRFWTGLENKYGVTKFYRKNGQDEAVLRTVEDILDGLTNSDQLGTSVL</sequence>
<gene>
    <name evidence="2" type="ORF">EGYM00163_LOCUS1860</name>
</gene>
<protein>
    <recommendedName>
        <fullName evidence="3">TPM domain-containing protein</fullName>
    </recommendedName>
</protein>
<keyword evidence="1" id="KW-1133">Transmembrane helix</keyword>
<keyword evidence="1" id="KW-0472">Membrane</keyword>
<keyword evidence="1" id="KW-0812">Transmembrane</keyword>
<evidence type="ECO:0008006" key="3">
    <source>
        <dbReference type="Google" id="ProtNLM"/>
    </source>
</evidence>
<proteinExistence type="predicted"/>
<dbReference type="PANTHER" id="PTHR35514:SF1">
    <property type="entry name" value="THYLAKOID LUMENAL 15.0 KDA PROTEIN 2, CHLOROPLASTIC"/>
    <property type="match status" value="1"/>
</dbReference>
<name>A0A7S4C978_9EUGL</name>
<reference evidence="2" key="1">
    <citation type="submission" date="2021-01" db="EMBL/GenBank/DDBJ databases">
        <authorList>
            <person name="Corre E."/>
            <person name="Pelletier E."/>
            <person name="Niang G."/>
            <person name="Scheremetjew M."/>
            <person name="Finn R."/>
            <person name="Kale V."/>
            <person name="Holt S."/>
            <person name="Cochrane G."/>
            <person name="Meng A."/>
            <person name="Brown T."/>
            <person name="Cohen L."/>
        </authorList>
    </citation>
    <scope>NUCLEOTIDE SEQUENCE</scope>
    <source>
        <strain evidence="2">CCMP1594</strain>
    </source>
</reference>
<organism evidence="2">
    <name type="scientific">Eutreptiella gymnastica</name>
    <dbReference type="NCBI Taxonomy" id="73025"/>
    <lineage>
        <taxon>Eukaryota</taxon>
        <taxon>Discoba</taxon>
        <taxon>Euglenozoa</taxon>
        <taxon>Euglenida</taxon>
        <taxon>Spirocuta</taxon>
        <taxon>Euglenophyceae</taxon>
        <taxon>Eutreptiales</taxon>
        <taxon>Eutreptiaceae</taxon>
        <taxon>Eutreptiella</taxon>
    </lineage>
</organism>
<dbReference type="PANTHER" id="PTHR35514">
    <property type="entry name" value="THYLAKOID LUMENAL 15.0 KDA PROTEIN 2, CHLOROPLASTIC"/>
    <property type="match status" value="1"/>
</dbReference>
<evidence type="ECO:0000256" key="1">
    <source>
        <dbReference type="SAM" id="Phobius"/>
    </source>
</evidence>
<feature type="transmembrane region" description="Helical" evidence="1">
    <location>
        <begin position="20"/>
        <end position="38"/>
    </location>
</feature>